<name>A0A392VSY5_9FABA</name>
<dbReference type="EMBL" id="LXQA011274166">
    <property type="protein sequence ID" value="MCI91514.1"/>
    <property type="molecule type" value="Genomic_DNA"/>
</dbReference>
<reference evidence="1 2" key="1">
    <citation type="journal article" date="2018" name="Front. Plant Sci.">
        <title>Red Clover (Trifolium pratense) and Zigzag Clover (T. medium) - A Picture of Genomic Similarities and Differences.</title>
        <authorList>
            <person name="Dluhosova J."/>
            <person name="Istvanek J."/>
            <person name="Nedelnik J."/>
            <person name="Repkova J."/>
        </authorList>
    </citation>
    <scope>NUCLEOTIDE SEQUENCE [LARGE SCALE GENOMIC DNA]</scope>
    <source>
        <strain evidence="2">cv. 10/8</strain>
        <tissue evidence="1">Leaf</tissue>
    </source>
</reference>
<comment type="caution">
    <text evidence="1">The sequence shown here is derived from an EMBL/GenBank/DDBJ whole genome shotgun (WGS) entry which is preliminary data.</text>
</comment>
<dbReference type="AlphaFoldDB" id="A0A392VSY5"/>
<organism evidence="1 2">
    <name type="scientific">Trifolium medium</name>
    <dbReference type="NCBI Taxonomy" id="97028"/>
    <lineage>
        <taxon>Eukaryota</taxon>
        <taxon>Viridiplantae</taxon>
        <taxon>Streptophyta</taxon>
        <taxon>Embryophyta</taxon>
        <taxon>Tracheophyta</taxon>
        <taxon>Spermatophyta</taxon>
        <taxon>Magnoliopsida</taxon>
        <taxon>eudicotyledons</taxon>
        <taxon>Gunneridae</taxon>
        <taxon>Pentapetalae</taxon>
        <taxon>rosids</taxon>
        <taxon>fabids</taxon>
        <taxon>Fabales</taxon>
        <taxon>Fabaceae</taxon>
        <taxon>Papilionoideae</taxon>
        <taxon>50 kb inversion clade</taxon>
        <taxon>NPAAA clade</taxon>
        <taxon>Hologalegina</taxon>
        <taxon>IRL clade</taxon>
        <taxon>Trifolieae</taxon>
        <taxon>Trifolium</taxon>
    </lineage>
</organism>
<proteinExistence type="predicted"/>
<keyword evidence="2" id="KW-1185">Reference proteome</keyword>
<feature type="non-terminal residue" evidence="1">
    <location>
        <position position="28"/>
    </location>
</feature>
<evidence type="ECO:0000313" key="2">
    <source>
        <dbReference type="Proteomes" id="UP000265520"/>
    </source>
</evidence>
<dbReference type="Proteomes" id="UP000265520">
    <property type="component" value="Unassembled WGS sequence"/>
</dbReference>
<protein>
    <submittedName>
        <fullName evidence="1">Uncharacterized protein</fullName>
    </submittedName>
</protein>
<sequence>MGTAFNSFVANFTVDRTLHPSADKLISR</sequence>
<accession>A0A392VSY5</accession>
<evidence type="ECO:0000313" key="1">
    <source>
        <dbReference type="EMBL" id="MCI91514.1"/>
    </source>
</evidence>